<dbReference type="Proteomes" id="UP000274907">
    <property type="component" value="Unassembled WGS sequence"/>
</dbReference>
<dbReference type="InterPro" id="IPR036388">
    <property type="entry name" value="WH-like_DNA-bd_sf"/>
</dbReference>
<dbReference type="InterPro" id="IPR050707">
    <property type="entry name" value="HTH_MetabolicPath_Reg"/>
</dbReference>
<accession>A0A3S0A0V0</accession>
<name>A0A3S0A0V0_9CORY</name>
<evidence type="ECO:0000256" key="1">
    <source>
        <dbReference type="ARBA" id="ARBA00023015"/>
    </source>
</evidence>
<dbReference type="InterPro" id="IPR014757">
    <property type="entry name" value="Tscrpt_reg_IclR_C"/>
</dbReference>
<dbReference type="InterPro" id="IPR005471">
    <property type="entry name" value="Tscrpt_reg_IclR_N"/>
</dbReference>
<keyword evidence="1" id="KW-0805">Transcription regulation</keyword>
<dbReference type="Gene3D" id="1.10.10.10">
    <property type="entry name" value="Winged helix-like DNA-binding domain superfamily/Winged helix DNA-binding domain"/>
    <property type="match status" value="1"/>
</dbReference>
<protein>
    <recommendedName>
        <fullName evidence="8">IclR family transcriptional regulator</fullName>
    </recommendedName>
</protein>
<evidence type="ECO:0000259" key="5">
    <source>
        <dbReference type="PROSITE" id="PS51078"/>
    </source>
</evidence>
<dbReference type="Pfam" id="PF01614">
    <property type="entry name" value="IclR_C"/>
    <property type="match status" value="1"/>
</dbReference>
<evidence type="ECO:0000256" key="3">
    <source>
        <dbReference type="ARBA" id="ARBA00023163"/>
    </source>
</evidence>
<evidence type="ECO:0000256" key="2">
    <source>
        <dbReference type="ARBA" id="ARBA00023125"/>
    </source>
</evidence>
<keyword evidence="7" id="KW-1185">Reference proteome</keyword>
<dbReference type="SUPFAM" id="SSF46785">
    <property type="entry name" value="Winged helix' DNA-binding domain"/>
    <property type="match status" value="1"/>
</dbReference>
<dbReference type="InterPro" id="IPR029016">
    <property type="entry name" value="GAF-like_dom_sf"/>
</dbReference>
<dbReference type="OrthoDB" id="9807558at2"/>
<sequence length="268" mass="29759">MGSMTDKENRTHVLSRAAVILEAVASAGPEGIRLLDLAEDTGISRPTVYRILGSLREIGYAQQLENKRYTLGVRLGLLGLAAPPPLHHASELQKIVQDLADNLGDTVYLAMQYFDSVYYLARAHGSFPIRMQTVDVGDVQPMSATYSGIAILSQLRQSQQERMIDNLSRTERPEWSEIGTEQHQQLIRRAIDQFKNDGFLYGDDYVLPGLSGAAILVPHSAENQLIALSVSAIHSRLPESRKEIVIKAMHATSRRIQELLRTAGKGEW</sequence>
<dbReference type="InterPro" id="IPR036390">
    <property type="entry name" value="WH_DNA-bd_sf"/>
</dbReference>
<gene>
    <name evidence="6" type="ORF">EAH68_03850</name>
</gene>
<dbReference type="SMART" id="SM00346">
    <property type="entry name" value="HTH_ICLR"/>
    <property type="match status" value="1"/>
</dbReference>
<organism evidence="6 7">
    <name type="scientific">Corynebacterium hylobatis</name>
    <dbReference type="NCBI Taxonomy" id="1859290"/>
    <lineage>
        <taxon>Bacteria</taxon>
        <taxon>Bacillati</taxon>
        <taxon>Actinomycetota</taxon>
        <taxon>Actinomycetes</taxon>
        <taxon>Mycobacteriales</taxon>
        <taxon>Corynebacteriaceae</taxon>
        <taxon>Corynebacterium</taxon>
    </lineage>
</organism>
<keyword evidence="2" id="KW-0238">DNA-binding</keyword>
<feature type="domain" description="IclR-ED" evidence="5">
    <location>
        <begin position="74"/>
        <end position="262"/>
    </location>
</feature>
<dbReference type="GO" id="GO:0003700">
    <property type="term" value="F:DNA-binding transcription factor activity"/>
    <property type="evidence" value="ECO:0007669"/>
    <property type="project" value="TreeGrafter"/>
</dbReference>
<dbReference type="AlphaFoldDB" id="A0A3S0A0V0"/>
<keyword evidence="3" id="KW-0804">Transcription</keyword>
<evidence type="ECO:0000259" key="4">
    <source>
        <dbReference type="PROSITE" id="PS51077"/>
    </source>
</evidence>
<dbReference type="Pfam" id="PF09339">
    <property type="entry name" value="HTH_IclR"/>
    <property type="match status" value="1"/>
</dbReference>
<evidence type="ECO:0000313" key="7">
    <source>
        <dbReference type="Proteomes" id="UP000274907"/>
    </source>
</evidence>
<dbReference type="Gene3D" id="3.30.450.40">
    <property type="match status" value="1"/>
</dbReference>
<dbReference type="PANTHER" id="PTHR30136">
    <property type="entry name" value="HELIX-TURN-HELIX TRANSCRIPTIONAL REGULATOR, ICLR FAMILY"/>
    <property type="match status" value="1"/>
</dbReference>
<dbReference type="PROSITE" id="PS51078">
    <property type="entry name" value="ICLR_ED"/>
    <property type="match status" value="1"/>
</dbReference>
<proteinExistence type="predicted"/>
<feature type="domain" description="HTH iclR-type" evidence="4">
    <location>
        <begin position="11"/>
        <end position="73"/>
    </location>
</feature>
<dbReference type="PROSITE" id="PS51077">
    <property type="entry name" value="HTH_ICLR"/>
    <property type="match status" value="1"/>
</dbReference>
<dbReference type="EMBL" id="RXHJ01000004">
    <property type="protein sequence ID" value="RSZ64795.1"/>
    <property type="molecule type" value="Genomic_DNA"/>
</dbReference>
<evidence type="ECO:0000313" key="6">
    <source>
        <dbReference type="EMBL" id="RSZ64795.1"/>
    </source>
</evidence>
<dbReference type="SUPFAM" id="SSF55781">
    <property type="entry name" value="GAF domain-like"/>
    <property type="match status" value="1"/>
</dbReference>
<dbReference type="PANTHER" id="PTHR30136:SF35">
    <property type="entry name" value="HTH-TYPE TRANSCRIPTIONAL REGULATOR RV1719"/>
    <property type="match status" value="1"/>
</dbReference>
<reference evidence="6 7" key="1">
    <citation type="submission" date="2018-12" db="EMBL/GenBank/DDBJ databases">
        <title>YIM 101343 draft genome.</title>
        <authorList>
            <person name="Chen X."/>
        </authorList>
    </citation>
    <scope>NUCLEOTIDE SEQUENCE [LARGE SCALE GENOMIC DNA]</scope>
    <source>
        <strain evidence="6 7">YIM 101343</strain>
    </source>
</reference>
<evidence type="ECO:0008006" key="8">
    <source>
        <dbReference type="Google" id="ProtNLM"/>
    </source>
</evidence>
<dbReference type="GO" id="GO:0045892">
    <property type="term" value="P:negative regulation of DNA-templated transcription"/>
    <property type="evidence" value="ECO:0007669"/>
    <property type="project" value="TreeGrafter"/>
</dbReference>
<comment type="caution">
    <text evidence="6">The sequence shown here is derived from an EMBL/GenBank/DDBJ whole genome shotgun (WGS) entry which is preliminary data.</text>
</comment>
<dbReference type="GO" id="GO:0003677">
    <property type="term" value="F:DNA binding"/>
    <property type="evidence" value="ECO:0007669"/>
    <property type="project" value="UniProtKB-KW"/>
</dbReference>